<proteinExistence type="predicted"/>
<comment type="caution">
    <text evidence="1">The sequence shown here is derived from an EMBL/GenBank/DDBJ whole genome shotgun (WGS) entry which is preliminary data.</text>
</comment>
<dbReference type="EMBL" id="JASBWT010000002">
    <property type="protein sequence ID" value="KAJ9107685.1"/>
    <property type="molecule type" value="Genomic_DNA"/>
</dbReference>
<keyword evidence="2" id="KW-1185">Reference proteome</keyword>
<protein>
    <submittedName>
        <fullName evidence="1">Uncharacterized protein</fullName>
    </submittedName>
</protein>
<evidence type="ECO:0000313" key="2">
    <source>
        <dbReference type="Proteomes" id="UP001227268"/>
    </source>
</evidence>
<dbReference type="Proteomes" id="UP001227268">
    <property type="component" value="Unassembled WGS sequence"/>
</dbReference>
<organism evidence="1 2">
    <name type="scientific">Naganishia friedmannii</name>
    <dbReference type="NCBI Taxonomy" id="89922"/>
    <lineage>
        <taxon>Eukaryota</taxon>
        <taxon>Fungi</taxon>
        <taxon>Dikarya</taxon>
        <taxon>Basidiomycota</taxon>
        <taxon>Agaricomycotina</taxon>
        <taxon>Tremellomycetes</taxon>
        <taxon>Filobasidiales</taxon>
        <taxon>Filobasidiaceae</taxon>
        <taxon>Naganishia</taxon>
    </lineage>
</organism>
<reference evidence="1" key="1">
    <citation type="submission" date="2023-04" db="EMBL/GenBank/DDBJ databases">
        <title>Draft Genome sequencing of Naganishia species isolated from polar environments using Oxford Nanopore Technology.</title>
        <authorList>
            <person name="Leo P."/>
            <person name="Venkateswaran K."/>
        </authorList>
    </citation>
    <scope>NUCLEOTIDE SEQUENCE</scope>
    <source>
        <strain evidence="1">MNA-CCFEE 5423</strain>
    </source>
</reference>
<evidence type="ECO:0000313" key="1">
    <source>
        <dbReference type="EMBL" id="KAJ9107685.1"/>
    </source>
</evidence>
<sequence>MVESTDEQAANCIAWVSHISDFEPRLFRRLYGRAFQDIVQSLLPGLRPYEGNVQSGNRLRAAIVFAVLEALWMASPNGVASVQPGGCLWPRLYRGASTAGLLMLEVLAQKVCVYRRNYPSRFDIEAWTRLVNRVQHLQELLEGVNELIRGDWDQPVAASPSETS</sequence>
<name>A0ACC2W9B2_9TREE</name>
<gene>
    <name evidence="1" type="ORF">QFC21_001145</name>
</gene>
<accession>A0ACC2W9B2</accession>